<sequence length="1037" mass="116949">MRMDAQTVRWLVFLALIKNFSTYTPDAPFELTPSELEVKEGSCTEIKCAVTRNVADDGSYWFWMKDAKWNQTAKDFAATVIYSTNNSMRSVSPDFVGRVTYIGSSSADWNRASSLKQTVQCSILICNLKKNDSGEYSFRFVGKTKEVVWVTKKNVTLKVQDNPCLLTFEKPPAVTELNTITLTCSTLSSCPSNPQIQDLTQVPPTQPETPQQQNDKKSVTTSFTATWNDDGKVFSCQTRDNTDQYFIRNISVTVEYSPKDVLAKSPEVVKEGDSVSLTCSAKGNPHPNISWFQGKDTQFTGAEWSIASIKYSQSGEYYCQAQNKHGINKSNPVIINVTYVPHLEIKLIHPMSPVKEWDKMNLTCNVMRSNPQPHTYTWYKNERVVDGQQQKYYAVQEVRPEHSGVYTCAATNSAGIGKSEPLQIEVQYKPRKARISTSGSLSVKVDKPLKLSCDTSANPAPTIYSWYRYRYNENKQIDSFQWKSKMSHENSLILERVQRADEACYMCNATNSIDVGENSDYVCIQVLYPPTKPTLSMPAEVTEGQTITITCTVESFPTSVLTLFRTSTSNSEPLVLTPKTLRHTFNVTSADAGLYSCDAENNQGSQKSQERMLVVKYIPKVTVQASPDLVVTENSSLTLQCIAQSHPSVTSSTWMKMTDGKDEIIRKTQGLRVFTIKSVSRSDGGQYRCEASNDIGTGQSEQAEVKVKYAPKHTNIMIAEEKEERNGRRSVMLHCISHSYPEVRNYSWYQRMKDKHEDKRVSLSQNYTVYSDQPGVYYCIANNEIGEKSSDSVDLFNRDLINALKLFFLCLIILLIIFAIVLAYRCRRKKSIHQATMNTQPMFGFEGWWNGTTRQNLMNETILAEPSRSRDDLLPEQPCHPKAQRRQSHPDSTPASNISTVYYTVALPPGQAPAAQKPTRPQGGHTQEDSLNYASLHFWNQPKNKHVKTEEDAVYAKVSKPLKTNELQDYENVRITHATKPPNPLDDDTDTDSDTSEDEVALNYSQVTFTAKPGHQREDTDSSTSDDDEIQYSAVKV</sequence>
<dbReference type="Pfam" id="PF13927">
    <property type="entry name" value="Ig_3"/>
    <property type="match status" value="2"/>
</dbReference>
<dbReference type="Pfam" id="PF24518">
    <property type="entry name" value="Ig_CD22"/>
    <property type="match status" value="1"/>
</dbReference>
<dbReference type="GeneID" id="108899406"/>
<reference evidence="10" key="1">
    <citation type="submission" date="2025-08" db="UniProtKB">
        <authorList>
            <consortium name="RefSeq"/>
        </authorList>
    </citation>
    <scope>IDENTIFICATION</scope>
    <source>
        <tissue evidence="10">Brain</tissue>
    </source>
</reference>
<evidence type="ECO:0000313" key="10">
    <source>
        <dbReference type="RefSeq" id="XP_018555329.1"/>
    </source>
</evidence>
<keyword evidence="6" id="KW-0812">Transmembrane</keyword>
<dbReference type="Proteomes" id="UP000694890">
    <property type="component" value="Linkage group LG15"/>
</dbReference>
<name>A0AAJ7VIA1_LATCA</name>
<evidence type="ECO:0000313" key="9">
    <source>
        <dbReference type="Proteomes" id="UP000694890"/>
    </source>
</evidence>
<evidence type="ECO:0000256" key="4">
    <source>
        <dbReference type="ARBA" id="ARBA00046458"/>
    </source>
</evidence>
<evidence type="ECO:0000256" key="2">
    <source>
        <dbReference type="ARBA" id="ARBA00041781"/>
    </source>
</evidence>
<feature type="domain" description="Ig-like" evidence="8">
    <location>
        <begin position="533"/>
        <end position="613"/>
    </location>
</feature>
<evidence type="ECO:0000256" key="1">
    <source>
        <dbReference type="ARBA" id="ARBA00040106"/>
    </source>
</evidence>
<dbReference type="PANTHER" id="PTHR46013">
    <property type="entry name" value="VASCULAR CELL ADHESION MOLECULE 1"/>
    <property type="match status" value="1"/>
</dbReference>
<dbReference type="Pfam" id="PF13895">
    <property type="entry name" value="Ig_2"/>
    <property type="match status" value="3"/>
</dbReference>
<feature type="compositionally biased region" description="Low complexity" evidence="5">
    <location>
        <begin position="195"/>
        <end position="213"/>
    </location>
</feature>
<comment type="function">
    <text evidence="3">Most highly expressed siglec (sialic acid-binding immunoglobulin-like lectin) on B-cells that plays a role in various aspects of B-cell biology including differentiation, antigen presentation, and trafficking to bone marrow. Binds to alpha 2,6-linked sialic acid residues of surface molecules such as CD22 itself, CD45 and IgM in a cis configuration. Can also bind to ligands on other cells as an adhesion molecule in a trans configuration. Acts as an inhibitory coreceptor on the surface of B-cells and inhibits B-cell receptor induced signaling, characterized by inhibition of the calcium mobilization and cellular activation. Mechanistically, the immunoreceptor tyrosine-based inhibitory motif domain is phosphorylated by the Src kinase LYN, which in turn leads to the recruitment of the protein tyrosine phosphatase 1/PTPN6, leading to the negative regulation of BCR signaling. If this negative signaling from is of sufficient strength, apoptosis of the B-cell can be induced.</text>
</comment>
<dbReference type="KEGG" id="lcf:108899406"/>
<feature type="domain" description="Ig-like" evidence="8">
    <location>
        <begin position="341"/>
        <end position="425"/>
    </location>
</feature>
<keyword evidence="6" id="KW-1133">Transmembrane helix</keyword>
<evidence type="ECO:0000256" key="6">
    <source>
        <dbReference type="SAM" id="Phobius"/>
    </source>
</evidence>
<dbReference type="PANTHER" id="PTHR46013:SF4">
    <property type="entry name" value="B-CELL RECEPTOR CD22-RELATED"/>
    <property type="match status" value="1"/>
</dbReference>
<dbReference type="InterPro" id="IPR007110">
    <property type="entry name" value="Ig-like_dom"/>
</dbReference>
<feature type="domain" description="Ig-like" evidence="8">
    <location>
        <begin position="711"/>
        <end position="794"/>
    </location>
</feature>
<dbReference type="SUPFAM" id="SSF48726">
    <property type="entry name" value="Immunoglobulin"/>
    <property type="match status" value="7"/>
</dbReference>
<dbReference type="CDD" id="cd00096">
    <property type="entry name" value="Ig"/>
    <property type="match status" value="1"/>
</dbReference>
<feature type="transmembrane region" description="Helical" evidence="6">
    <location>
        <begin position="806"/>
        <end position="824"/>
    </location>
</feature>
<accession>A0AAJ7VIA1</accession>
<gene>
    <name evidence="10" type="primary">si:dkey-24p1.1</name>
</gene>
<evidence type="ECO:0000256" key="5">
    <source>
        <dbReference type="SAM" id="MobiDB-lite"/>
    </source>
</evidence>
<organism evidence="9 10">
    <name type="scientific">Lates calcarifer</name>
    <name type="common">Barramundi</name>
    <name type="synonym">Holocentrus calcarifer</name>
    <dbReference type="NCBI Taxonomy" id="8187"/>
    <lineage>
        <taxon>Eukaryota</taxon>
        <taxon>Metazoa</taxon>
        <taxon>Chordata</taxon>
        <taxon>Craniata</taxon>
        <taxon>Vertebrata</taxon>
        <taxon>Euteleostomi</taxon>
        <taxon>Actinopterygii</taxon>
        <taxon>Neopterygii</taxon>
        <taxon>Teleostei</taxon>
        <taxon>Neoteleostei</taxon>
        <taxon>Acanthomorphata</taxon>
        <taxon>Carangaria</taxon>
        <taxon>Carangaria incertae sedis</taxon>
        <taxon>Centropomidae</taxon>
        <taxon>Lates</taxon>
    </lineage>
</organism>
<feature type="domain" description="Ig-like" evidence="8">
    <location>
        <begin position="430"/>
        <end position="523"/>
    </location>
</feature>
<dbReference type="InterPro" id="IPR056386">
    <property type="entry name" value="Ig_CD22"/>
</dbReference>
<dbReference type="InterPro" id="IPR003599">
    <property type="entry name" value="Ig_sub"/>
</dbReference>
<feature type="compositionally biased region" description="Acidic residues" evidence="5">
    <location>
        <begin position="985"/>
        <end position="1000"/>
    </location>
</feature>
<evidence type="ECO:0000256" key="7">
    <source>
        <dbReference type="SAM" id="SignalP"/>
    </source>
</evidence>
<feature type="region of interest" description="Disordered" evidence="5">
    <location>
        <begin position="866"/>
        <end position="895"/>
    </location>
</feature>
<feature type="domain" description="Ig-like" evidence="8">
    <location>
        <begin position="258"/>
        <end position="336"/>
    </location>
</feature>
<feature type="domain" description="Ig-like" evidence="8">
    <location>
        <begin position="619"/>
        <end position="706"/>
    </location>
</feature>
<feature type="signal peptide" evidence="7">
    <location>
        <begin position="1"/>
        <end position="22"/>
    </location>
</feature>
<dbReference type="InterPro" id="IPR036179">
    <property type="entry name" value="Ig-like_dom_sf"/>
</dbReference>
<dbReference type="InterPro" id="IPR003598">
    <property type="entry name" value="Ig_sub2"/>
</dbReference>
<dbReference type="SMART" id="SM00408">
    <property type="entry name" value="IGc2"/>
    <property type="match status" value="5"/>
</dbReference>
<evidence type="ECO:0000259" key="8">
    <source>
        <dbReference type="PROSITE" id="PS50835"/>
    </source>
</evidence>
<proteinExistence type="predicted"/>
<protein>
    <recommendedName>
        <fullName evidence="1">B-cell receptor CD22</fullName>
    </recommendedName>
    <alternativeName>
        <fullName evidence="2">Sialic acid-binding Ig-like lectin 2</fullName>
    </alternativeName>
</protein>
<dbReference type="Gene3D" id="2.60.40.10">
    <property type="entry name" value="Immunoglobulins"/>
    <property type="match status" value="8"/>
</dbReference>
<keyword evidence="10" id="KW-0675">Receptor</keyword>
<keyword evidence="7" id="KW-0732">Signal</keyword>
<evidence type="ECO:0000256" key="3">
    <source>
        <dbReference type="ARBA" id="ARBA00045430"/>
    </source>
</evidence>
<dbReference type="InterPro" id="IPR013783">
    <property type="entry name" value="Ig-like_fold"/>
</dbReference>
<dbReference type="PROSITE" id="PS50835">
    <property type="entry name" value="IG_LIKE"/>
    <property type="match status" value="6"/>
</dbReference>
<feature type="region of interest" description="Disordered" evidence="5">
    <location>
        <begin position="975"/>
        <end position="1037"/>
    </location>
</feature>
<comment type="subunit">
    <text evidence="4">Predominantly monomer of isoform CD22-beta. Also found as heterodimer of isoform CD22-beta and a shorter isoform. Interacts with PTPN6/SHP-1, LYN, SYK, PIK3R1/PIK3R2 and PLCG1 upon phosphorylation. Interacts with GRB2, INPP5D and SHC1 upon phosphorylation. May form a complex with INPP5D/SHIP, GRB2 and SHC1.</text>
</comment>
<dbReference type="SMART" id="SM00409">
    <property type="entry name" value="IG"/>
    <property type="match status" value="8"/>
</dbReference>
<dbReference type="RefSeq" id="XP_018555329.1">
    <property type="nucleotide sequence ID" value="XM_018699813.2"/>
</dbReference>
<feature type="region of interest" description="Disordered" evidence="5">
    <location>
        <begin position="195"/>
        <end position="220"/>
    </location>
</feature>
<feature type="chain" id="PRO_5042470690" description="B-cell receptor CD22" evidence="7">
    <location>
        <begin position="23"/>
        <end position="1037"/>
    </location>
</feature>
<keyword evidence="6" id="KW-0472">Membrane</keyword>
<dbReference type="AlphaFoldDB" id="A0AAJ7VIA1"/>